<accession>A0A919J3K6</accession>
<keyword evidence="8" id="KW-1185">Reference proteome</keyword>
<proteinExistence type="predicted"/>
<dbReference type="AlphaFoldDB" id="A0A919J3K6"/>
<gene>
    <name evidence="7" type="ORF">Afe05nite_59960</name>
</gene>
<dbReference type="GO" id="GO:0015074">
    <property type="term" value="P:DNA integration"/>
    <property type="evidence" value="ECO:0007669"/>
    <property type="project" value="UniProtKB-KW"/>
</dbReference>
<dbReference type="InterPro" id="IPR013762">
    <property type="entry name" value="Integrase-like_cat_sf"/>
</dbReference>
<evidence type="ECO:0000256" key="4">
    <source>
        <dbReference type="PROSITE-ProRule" id="PRU01248"/>
    </source>
</evidence>
<evidence type="ECO:0000256" key="2">
    <source>
        <dbReference type="ARBA" id="ARBA00023125"/>
    </source>
</evidence>
<protein>
    <submittedName>
        <fullName evidence="7">Integrase</fullName>
    </submittedName>
</protein>
<dbReference type="Gene3D" id="1.10.443.10">
    <property type="entry name" value="Intergrase catalytic core"/>
    <property type="match status" value="1"/>
</dbReference>
<dbReference type="PROSITE" id="PS51900">
    <property type="entry name" value="CB"/>
    <property type="match status" value="1"/>
</dbReference>
<evidence type="ECO:0000256" key="3">
    <source>
        <dbReference type="ARBA" id="ARBA00023172"/>
    </source>
</evidence>
<dbReference type="InterPro" id="IPR044068">
    <property type="entry name" value="CB"/>
</dbReference>
<evidence type="ECO:0000259" key="5">
    <source>
        <dbReference type="PROSITE" id="PS51898"/>
    </source>
</evidence>
<dbReference type="PANTHER" id="PTHR30349">
    <property type="entry name" value="PHAGE INTEGRASE-RELATED"/>
    <property type="match status" value="1"/>
</dbReference>
<dbReference type="EMBL" id="BOMM01000052">
    <property type="protein sequence ID" value="GIE14156.1"/>
    <property type="molecule type" value="Genomic_DNA"/>
</dbReference>
<dbReference type="Proteomes" id="UP000598174">
    <property type="component" value="Unassembled WGS sequence"/>
</dbReference>
<keyword evidence="2 4" id="KW-0238">DNA-binding</keyword>
<dbReference type="InterPro" id="IPR050090">
    <property type="entry name" value="Tyrosine_recombinase_XerCD"/>
</dbReference>
<dbReference type="Gene3D" id="1.10.150.130">
    <property type="match status" value="1"/>
</dbReference>
<feature type="domain" description="Core-binding (CB)" evidence="6">
    <location>
        <begin position="35"/>
        <end position="151"/>
    </location>
</feature>
<dbReference type="InterPro" id="IPR011010">
    <property type="entry name" value="DNA_brk_join_enz"/>
</dbReference>
<evidence type="ECO:0000313" key="7">
    <source>
        <dbReference type="EMBL" id="GIE14156.1"/>
    </source>
</evidence>
<reference evidence="7" key="1">
    <citation type="submission" date="2021-01" db="EMBL/GenBank/DDBJ databases">
        <title>Whole genome shotgun sequence of Actinoplanes ferrugineus NBRC 15555.</title>
        <authorList>
            <person name="Komaki H."/>
            <person name="Tamura T."/>
        </authorList>
    </citation>
    <scope>NUCLEOTIDE SEQUENCE</scope>
    <source>
        <strain evidence="7">NBRC 15555</strain>
    </source>
</reference>
<dbReference type="Pfam" id="PF02899">
    <property type="entry name" value="Phage_int_SAM_1"/>
    <property type="match status" value="1"/>
</dbReference>
<dbReference type="Pfam" id="PF00589">
    <property type="entry name" value="Phage_integrase"/>
    <property type="match status" value="1"/>
</dbReference>
<dbReference type="SUPFAM" id="SSF56349">
    <property type="entry name" value="DNA breaking-rejoining enzymes"/>
    <property type="match status" value="1"/>
</dbReference>
<dbReference type="InterPro" id="IPR004107">
    <property type="entry name" value="Integrase_SAM-like_N"/>
</dbReference>
<dbReference type="GO" id="GO:0006310">
    <property type="term" value="P:DNA recombination"/>
    <property type="evidence" value="ECO:0007669"/>
    <property type="project" value="UniProtKB-KW"/>
</dbReference>
<dbReference type="PANTHER" id="PTHR30349:SF81">
    <property type="entry name" value="TYROSINE RECOMBINASE XERC"/>
    <property type="match status" value="1"/>
</dbReference>
<dbReference type="InterPro" id="IPR010998">
    <property type="entry name" value="Integrase_recombinase_N"/>
</dbReference>
<organism evidence="7 8">
    <name type="scientific">Paractinoplanes ferrugineus</name>
    <dbReference type="NCBI Taxonomy" id="113564"/>
    <lineage>
        <taxon>Bacteria</taxon>
        <taxon>Bacillati</taxon>
        <taxon>Actinomycetota</taxon>
        <taxon>Actinomycetes</taxon>
        <taxon>Micromonosporales</taxon>
        <taxon>Micromonosporaceae</taxon>
        <taxon>Paractinoplanes</taxon>
    </lineage>
</organism>
<evidence type="ECO:0000313" key="8">
    <source>
        <dbReference type="Proteomes" id="UP000598174"/>
    </source>
</evidence>
<keyword evidence="3" id="KW-0233">DNA recombination</keyword>
<comment type="caution">
    <text evidence="7">The sequence shown here is derived from an EMBL/GenBank/DDBJ whole genome shotgun (WGS) entry which is preliminary data.</text>
</comment>
<evidence type="ECO:0000256" key="1">
    <source>
        <dbReference type="ARBA" id="ARBA00022908"/>
    </source>
</evidence>
<name>A0A919J3K6_9ACTN</name>
<evidence type="ECO:0000259" key="6">
    <source>
        <dbReference type="PROSITE" id="PS51900"/>
    </source>
</evidence>
<dbReference type="RefSeq" id="WP_203820575.1">
    <property type="nucleotide sequence ID" value="NZ_BAAABP010000015.1"/>
</dbReference>
<keyword evidence="1" id="KW-0229">DNA integration</keyword>
<dbReference type="PROSITE" id="PS51898">
    <property type="entry name" value="TYR_RECOMBINASE"/>
    <property type="match status" value="1"/>
</dbReference>
<dbReference type="InterPro" id="IPR002104">
    <property type="entry name" value="Integrase_catalytic"/>
</dbReference>
<sequence length="414" mass="46786">MGVFDGPIRDIAELRPPRWGRVREVDDVVPWQLVDQAGRPVEPVYRYLRDLVAQGKSLGTVRTYAYVLQRWWRFLIAVGVAWDRATSAEVRDYVLWLRHTAKPGATLRKASAATAGTVNPITRKRYPGDEYQTSTIVHSNAVVHGFYEFWIERGAGPVVNPVPHERARGGRPQAHHNPMEPYRAQGRMRYNPRKPKRRPRAIPDALWVQLFGAMRSNRDRAILALDVSTGARAAELLGMRGADIDWGGQLICVRRKGTKASQWLPASPDAFVWLRLYLAELGELGPDDPVWQTLRQRRRGAGELERQPLSYDAWRAVLRRANAALGTNWSTHDMRHTCAIRMVRDQRLSLRDVQVILGHGHLTSTEVYLVEDDQEVIDRVLDHLADREQQPAKRSAATAPGYDAGDLAVLFGAG</sequence>
<dbReference type="CDD" id="cd00397">
    <property type="entry name" value="DNA_BRE_C"/>
    <property type="match status" value="1"/>
</dbReference>
<dbReference type="GO" id="GO:0003677">
    <property type="term" value="F:DNA binding"/>
    <property type="evidence" value="ECO:0007669"/>
    <property type="project" value="UniProtKB-UniRule"/>
</dbReference>
<feature type="domain" description="Tyr recombinase" evidence="5">
    <location>
        <begin position="197"/>
        <end position="382"/>
    </location>
</feature>